<keyword evidence="1" id="KW-0732">Signal</keyword>
<organism evidence="2 3">
    <name type="scientific">Crenichthys baileyi</name>
    <name type="common">White River springfish</name>
    <dbReference type="NCBI Taxonomy" id="28760"/>
    <lineage>
        <taxon>Eukaryota</taxon>
        <taxon>Metazoa</taxon>
        <taxon>Chordata</taxon>
        <taxon>Craniata</taxon>
        <taxon>Vertebrata</taxon>
        <taxon>Euteleostomi</taxon>
        <taxon>Actinopterygii</taxon>
        <taxon>Neopterygii</taxon>
        <taxon>Teleostei</taxon>
        <taxon>Neoteleostei</taxon>
        <taxon>Acanthomorphata</taxon>
        <taxon>Ovalentaria</taxon>
        <taxon>Atherinomorphae</taxon>
        <taxon>Cyprinodontiformes</taxon>
        <taxon>Goodeidae</taxon>
        <taxon>Crenichthys</taxon>
    </lineage>
</organism>
<dbReference type="AlphaFoldDB" id="A0AAV9SGH2"/>
<evidence type="ECO:0000313" key="3">
    <source>
        <dbReference type="Proteomes" id="UP001311232"/>
    </source>
</evidence>
<gene>
    <name evidence="2" type="ORF">CRENBAI_026550</name>
</gene>
<name>A0AAV9SGH2_9TELE</name>
<accession>A0AAV9SGH2</accession>
<comment type="caution">
    <text evidence="2">The sequence shown here is derived from an EMBL/GenBank/DDBJ whole genome shotgun (WGS) entry which is preliminary data.</text>
</comment>
<dbReference type="Proteomes" id="UP001311232">
    <property type="component" value="Unassembled WGS sequence"/>
</dbReference>
<evidence type="ECO:0000313" key="2">
    <source>
        <dbReference type="EMBL" id="KAK5620253.1"/>
    </source>
</evidence>
<proteinExistence type="predicted"/>
<feature type="chain" id="PRO_5043855284" evidence="1">
    <location>
        <begin position="39"/>
        <end position="139"/>
    </location>
</feature>
<keyword evidence="3" id="KW-1185">Reference proteome</keyword>
<evidence type="ECO:0000256" key="1">
    <source>
        <dbReference type="SAM" id="SignalP"/>
    </source>
</evidence>
<protein>
    <submittedName>
        <fullName evidence="2">Uncharacterized protein</fullName>
    </submittedName>
</protein>
<reference evidence="2 3" key="1">
    <citation type="submission" date="2021-06" db="EMBL/GenBank/DDBJ databases">
        <authorList>
            <person name="Palmer J.M."/>
        </authorList>
    </citation>
    <scope>NUCLEOTIDE SEQUENCE [LARGE SCALE GENOMIC DNA]</scope>
    <source>
        <strain evidence="2 3">MEX-2019</strain>
        <tissue evidence="2">Muscle</tissue>
    </source>
</reference>
<dbReference type="EMBL" id="JAHHUM010000378">
    <property type="protein sequence ID" value="KAK5620253.1"/>
    <property type="molecule type" value="Genomic_DNA"/>
</dbReference>
<sequence length="139" mass="16046">MFSRGSRGVPRTEPAFFISLLSFFTSLTLMLLCHQVMAEEITLSTTLIEDMQHLAANTERPKPPQKVQSALSLLVDGFAAASSLQSVVQVNDEIFLLLHHLHFFSLKYTLNYFINVCFYRNVELFFRFVREWYILGVSF</sequence>
<feature type="signal peptide" evidence="1">
    <location>
        <begin position="1"/>
        <end position="38"/>
    </location>
</feature>